<dbReference type="InterPro" id="IPR011990">
    <property type="entry name" value="TPR-like_helical_dom_sf"/>
</dbReference>
<keyword evidence="2 3" id="KW-0802">TPR repeat</keyword>
<dbReference type="PANTHER" id="PTHR44943:SF8">
    <property type="entry name" value="TPR REPEAT-CONTAINING PROTEIN MJ0263"/>
    <property type="match status" value="1"/>
</dbReference>
<dbReference type="SUPFAM" id="SSF48452">
    <property type="entry name" value="TPR-like"/>
    <property type="match status" value="1"/>
</dbReference>
<organism evidence="4 5">
    <name type="scientific">Alteribacter keqinensis</name>
    <dbReference type="NCBI Taxonomy" id="2483800"/>
    <lineage>
        <taxon>Bacteria</taxon>
        <taxon>Bacillati</taxon>
        <taxon>Bacillota</taxon>
        <taxon>Bacilli</taxon>
        <taxon>Bacillales</taxon>
        <taxon>Bacillaceae</taxon>
        <taxon>Alteribacter</taxon>
    </lineage>
</organism>
<gene>
    <name evidence="4" type="ORF">EBO34_04275</name>
</gene>
<dbReference type="InterPro" id="IPR051685">
    <property type="entry name" value="Ycf3/AcsC/BcsC/TPR_MFPF"/>
</dbReference>
<sequence>MNTGWEEKCLWLAEHFHQLSKEQQHTIIYDLEQDHAELLNLWTVQDELLSSLKDVLKCDHPLSFTNATEPSEGIGYYQLEMYNKATEKLAEEVAAGCQKTRLLLYLGFASIYEDKDQQAKDAFLTVFQQTNDLVEKHFSLCGLGLLEGRKENIEEAISYFEKALTVTNNDDVVYNLGTCYYWLGKFDVAAQLFRTLAETTTDPEAYYWLGKSCLEQNDIHSAYEAWYRALEERIDFDVVMSVACEFEERGEFVCALHCYQRLIESGCNNEAVLHGTAWNLGLLDRRDESRHLFKELTAKNPDNVNVWISYLWLLTKWGFIEEQESVAAFLERKNVTHPLLEKIVYSKNK</sequence>
<dbReference type="PROSITE" id="PS50005">
    <property type="entry name" value="TPR"/>
    <property type="match status" value="1"/>
</dbReference>
<keyword evidence="1" id="KW-0677">Repeat</keyword>
<name>A0A3M7TWM5_9BACI</name>
<dbReference type="Proteomes" id="UP000278746">
    <property type="component" value="Unassembled WGS sequence"/>
</dbReference>
<dbReference type="OrthoDB" id="2937463at2"/>
<feature type="repeat" description="TPR" evidence="3">
    <location>
        <begin position="137"/>
        <end position="170"/>
    </location>
</feature>
<evidence type="ECO:0000256" key="3">
    <source>
        <dbReference type="PROSITE-ProRule" id="PRU00339"/>
    </source>
</evidence>
<dbReference type="SUPFAM" id="SSF81901">
    <property type="entry name" value="HCP-like"/>
    <property type="match status" value="1"/>
</dbReference>
<dbReference type="SMART" id="SM00028">
    <property type="entry name" value="TPR"/>
    <property type="match status" value="2"/>
</dbReference>
<evidence type="ECO:0000313" key="5">
    <source>
        <dbReference type="Proteomes" id="UP000278746"/>
    </source>
</evidence>
<dbReference type="Gene3D" id="1.25.40.10">
    <property type="entry name" value="Tetratricopeptide repeat domain"/>
    <property type="match status" value="1"/>
</dbReference>
<proteinExistence type="predicted"/>
<protein>
    <submittedName>
        <fullName evidence="4">Tetratricopeptide repeat protein</fullName>
    </submittedName>
</protein>
<dbReference type="InterPro" id="IPR019734">
    <property type="entry name" value="TPR_rpt"/>
</dbReference>
<evidence type="ECO:0000256" key="2">
    <source>
        <dbReference type="ARBA" id="ARBA00022803"/>
    </source>
</evidence>
<evidence type="ECO:0000313" key="4">
    <source>
        <dbReference type="EMBL" id="RNA69174.1"/>
    </source>
</evidence>
<dbReference type="RefSeq" id="WP_122896696.1">
    <property type="nucleotide sequence ID" value="NZ_RHIB01000001.1"/>
</dbReference>
<dbReference type="PANTHER" id="PTHR44943">
    <property type="entry name" value="CELLULOSE SYNTHASE OPERON PROTEIN C"/>
    <property type="match status" value="1"/>
</dbReference>
<dbReference type="Pfam" id="PF12895">
    <property type="entry name" value="ANAPC3"/>
    <property type="match status" value="1"/>
</dbReference>
<evidence type="ECO:0000256" key="1">
    <source>
        <dbReference type="ARBA" id="ARBA00022737"/>
    </source>
</evidence>
<comment type="caution">
    <text evidence="4">The sequence shown here is derived from an EMBL/GenBank/DDBJ whole genome shotgun (WGS) entry which is preliminary data.</text>
</comment>
<dbReference type="EMBL" id="RHIB01000001">
    <property type="protein sequence ID" value="RNA69174.1"/>
    <property type="molecule type" value="Genomic_DNA"/>
</dbReference>
<reference evidence="4 5" key="1">
    <citation type="submission" date="2018-10" db="EMBL/GenBank/DDBJ databases">
        <title>Bacillus Keqinensis sp. nov., a moderately halophilic bacterium isolated from a saline-alkaline lake.</title>
        <authorList>
            <person name="Wang H."/>
        </authorList>
    </citation>
    <scope>NUCLEOTIDE SEQUENCE [LARGE SCALE GENOMIC DNA]</scope>
    <source>
        <strain evidence="4 5">KQ-3</strain>
    </source>
</reference>
<keyword evidence="5" id="KW-1185">Reference proteome</keyword>
<dbReference type="AlphaFoldDB" id="A0A3M7TWM5"/>
<accession>A0A3M7TWM5</accession>